<name>A0ABT5KS60_9BURK</name>
<feature type="transmembrane region" description="Helical" evidence="8">
    <location>
        <begin position="326"/>
        <end position="345"/>
    </location>
</feature>
<dbReference type="InterPro" id="IPR036259">
    <property type="entry name" value="MFS_trans_sf"/>
</dbReference>
<dbReference type="NCBIfam" id="NF008397">
    <property type="entry name" value="PRK11195.1"/>
    <property type="match status" value="1"/>
</dbReference>
<evidence type="ECO:0000256" key="5">
    <source>
        <dbReference type="ARBA" id="ARBA00022989"/>
    </source>
</evidence>
<gene>
    <name evidence="9" type="primary">lplT</name>
    <name evidence="9" type="ORF">PRZ01_11200</name>
</gene>
<evidence type="ECO:0000256" key="2">
    <source>
        <dbReference type="ARBA" id="ARBA00022448"/>
    </source>
</evidence>
<keyword evidence="6 8" id="KW-0472">Membrane</keyword>
<dbReference type="Proteomes" id="UP001219862">
    <property type="component" value="Unassembled WGS sequence"/>
</dbReference>
<feature type="transmembrane region" description="Helical" evidence="8">
    <location>
        <begin position="236"/>
        <end position="259"/>
    </location>
</feature>
<evidence type="ECO:0000256" key="7">
    <source>
        <dbReference type="SAM" id="MobiDB-lite"/>
    </source>
</evidence>
<sequence length="432" mass="45142">MPPGFHLLIAAQFASALADNALLIVAIALLQEQGLPGWWAPLLKFGFTLSYVLLAPFVGPLADTFPKARLMAWMNGLKMLGVLGLLAGLHPIAAFTIIGFGAAAYAPAKYGLVTEMVCAQALVKANAWIEVSVVFAALAGMVLGGLLVSPALLGSELIHHAGQGLQGLADAGFIQGSRLSVSMVALMGVYLAASLLNIGIPDSGARYPTAHLHLPALLRDFWRANLTLWRDREGGLSLAVTTIFWGVGATLQFAVLRWAAYVLGLALDRAAFLQAAVAVGVIAGAALAGHKVPLAAAKRMLVFGVALGLLIPAVGLTHHLSVTLPLLVLVGVVGGLLVVPLNALLQHRGFVLLSAGRSVAVQGFNENASVLGMLGTYAALLALDLPITTVMVGFGLCIAAAMALLMRRERKRSRQDQQERQEALRPPAALSP</sequence>
<evidence type="ECO:0000256" key="6">
    <source>
        <dbReference type="ARBA" id="ARBA00023136"/>
    </source>
</evidence>
<comment type="caution">
    <text evidence="9">The sequence shown here is derived from an EMBL/GenBank/DDBJ whole genome shotgun (WGS) entry which is preliminary data.</text>
</comment>
<evidence type="ECO:0000256" key="1">
    <source>
        <dbReference type="ARBA" id="ARBA00004651"/>
    </source>
</evidence>
<feature type="transmembrane region" description="Helical" evidence="8">
    <location>
        <begin position="6"/>
        <end position="30"/>
    </location>
</feature>
<reference evidence="9 10" key="1">
    <citation type="submission" date="2022-10" db="EMBL/GenBank/DDBJ databases">
        <title>paucibacter sp. hw8 Genome sequencing.</title>
        <authorList>
            <person name="Park S."/>
        </authorList>
    </citation>
    <scope>NUCLEOTIDE SEQUENCE [LARGE SCALE GENOMIC DNA]</scope>
    <source>
        <strain evidence="10">hw8</strain>
    </source>
</reference>
<evidence type="ECO:0000256" key="4">
    <source>
        <dbReference type="ARBA" id="ARBA00022692"/>
    </source>
</evidence>
<dbReference type="EMBL" id="JAQQXS010000009">
    <property type="protein sequence ID" value="MDC8785760.1"/>
    <property type="molecule type" value="Genomic_DNA"/>
</dbReference>
<keyword evidence="5 8" id="KW-1133">Transmembrane helix</keyword>
<feature type="transmembrane region" description="Helical" evidence="8">
    <location>
        <begin position="366"/>
        <end position="383"/>
    </location>
</feature>
<feature type="transmembrane region" description="Helical" evidence="8">
    <location>
        <begin position="301"/>
        <end position="320"/>
    </location>
</feature>
<protein>
    <submittedName>
        <fullName evidence="9">Lysophospholipid transporter LplT</fullName>
    </submittedName>
</protein>
<evidence type="ECO:0000313" key="9">
    <source>
        <dbReference type="EMBL" id="MDC8785760.1"/>
    </source>
</evidence>
<feature type="transmembrane region" description="Helical" evidence="8">
    <location>
        <begin position="271"/>
        <end position="289"/>
    </location>
</feature>
<dbReference type="RefSeq" id="WP_273596879.1">
    <property type="nucleotide sequence ID" value="NZ_JAQQXS010000009.1"/>
</dbReference>
<evidence type="ECO:0000256" key="8">
    <source>
        <dbReference type="SAM" id="Phobius"/>
    </source>
</evidence>
<dbReference type="InterPro" id="IPR011701">
    <property type="entry name" value="MFS"/>
</dbReference>
<dbReference type="PANTHER" id="PTHR43266:SF2">
    <property type="entry name" value="MAJOR FACILITATOR SUPERFAMILY (MFS) PROFILE DOMAIN-CONTAINING PROTEIN"/>
    <property type="match status" value="1"/>
</dbReference>
<feature type="transmembrane region" description="Helical" evidence="8">
    <location>
        <begin position="389"/>
        <end position="406"/>
    </location>
</feature>
<proteinExistence type="predicted"/>
<keyword evidence="2" id="KW-0813">Transport</keyword>
<dbReference type="Pfam" id="PF07690">
    <property type="entry name" value="MFS_1"/>
    <property type="match status" value="1"/>
</dbReference>
<feature type="transmembrane region" description="Helical" evidence="8">
    <location>
        <begin position="82"/>
        <end position="106"/>
    </location>
</feature>
<feature type="transmembrane region" description="Helical" evidence="8">
    <location>
        <begin position="42"/>
        <end position="62"/>
    </location>
</feature>
<feature type="region of interest" description="Disordered" evidence="7">
    <location>
        <begin position="411"/>
        <end position="432"/>
    </location>
</feature>
<evidence type="ECO:0000313" key="10">
    <source>
        <dbReference type="Proteomes" id="UP001219862"/>
    </source>
</evidence>
<organism evidence="9 10">
    <name type="scientific">Roseateles koreensis</name>
    <dbReference type="NCBI Taxonomy" id="2987526"/>
    <lineage>
        <taxon>Bacteria</taxon>
        <taxon>Pseudomonadati</taxon>
        <taxon>Pseudomonadota</taxon>
        <taxon>Betaproteobacteria</taxon>
        <taxon>Burkholderiales</taxon>
        <taxon>Sphaerotilaceae</taxon>
        <taxon>Roseateles</taxon>
    </lineage>
</organism>
<dbReference type="Gene3D" id="1.20.1250.20">
    <property type="entry name" value="MFS general substrate transporter like domains"/>
    <property type="match status" value="1"/>
</dbReference>
<keyword evidence="3" id="KW-1003">Cell membrane</keyword>
<evidence type="ECO:0000256" key="3">
    <source>
        <dbReference type="ARBA" id="ARBA00022475"/>
    </source>
</evidence>
<keyword evidence="4 8" id="KW-0812">Transmembrane</keyword>
<accession>A0ABT5KS60</accession>
<dbReference type="SUPFAM" id="SSF103473">
    <property type="entry name" value="MFS general substrate transporter"/>
    <property type="match status" value="1"/>
</dbReference>
<dbReference type="PANTHER" id="PTHR43266">
    <property type="entry name" value="MACROLIDE-EFFLUX PROTEIN"/>
    <property type="match status" value="1"/>
</dbReference>
<comment type="subcellular location">
    <subcellularLocation>
        <location evidence="1">Cell membrane</location>
        <topology evidence="1">Multi-pass membrane protein</topology>
    </subcellularLocation>
</comment>
<feature type="transmembrane region" description="Helical" evidence="8">
    <location>
        <begin position="127"/>
        <end position="148"/>
    </location>
</feature>
<keyword evidence="10" id="KW-1185">Reference proteome</keyword>
<feature type="compositionally biased region" description="Basic and acidic residues" evidence="7">
    <location>
        <begin position="414"/>
        <end position="423"/>
    </location>
</feature>